<evidence type="ECO:0000313" key="3">
    <source>
        <dbReference type="Proteomes" id="UP000293347"/>
    </source>
</evidence>
<dbReference type="Pfam" id="PF09697">
    <property type="entry name" value="Porph_ging"/>
    <property type="match status" value="1"/>
</dbReference>
<dbReference type="RefSeq" id="WP_131597669.1">
    <property type="nucleotide sequence ID" value="NZ_SJSL01000007.1"/>
</dbReference>
<accession>A0A4R0NF05</accession>
<comment type="caution">
    <text evidence="2">The sequence shown here is derived from an EMBL/GenBank/DDBJ whole genome shotgun (WGS) entry which is preliminary data.</text>
</comment>
<dbReference type="NCBIfam" id="TIGR01200">
    <property type="entry name" value="GLPGLI"/>
    <property type="match status" value="1"/>
</dbReference>
<sequence length="284" mass="31891">MKIISIAAVFCCFSICAFAQKSDKEIRDVVNLRCYYVLSKRNTTAEKPYRTDTMLLDVGAKISRFYDPARLSRDSAIHQLFGSANQQNIKSINIYKGAEAKDFSKMPGTVMSNTMEGESYQIVKDKHAGVITVFDYVGATGTTKLQYEDKVGKLNWELVEVTDTIAGYPCQKAILKFRGRNYAAWFTTEIPVSDGPWKFSGLPGLILKVEDADQLFSFSLIGLTQPKTPFPLFISKSDYLKCTRAEFDKQVMKRGMGMQINLMNGDMSIAEISGKYEPVSMELE</sequence>
<name>A0A4R0NF05_9SPHI</name>
<feature type="chain" id="PRO_5020726982" evidence="1">
    <location>
        <begin position="20"/>
        <end position="284"/>
    </location>
</feature>
<dbReference type="Proteomes" id="UP000293347">
    <property type="component" value="Unassembled WGS sequence"/>
</dbReference>
<evidence type="ECO:0000256" key="1">
    <source>
        <dbReference type="SAM" id="SignalP"/>
    </source>
</evidence>
<dbReference type="InterPro" id="IPR005901">
    <property type="entry name" value="GLPGLI"/>
</dbReference>
<keyword evidence="1" id="KW-0732">Signal</keyword>
<evidence type="ECO:0000313" key="2">
    <source>
        <dbReference type="EMBL" id="TCC98297.1"/>
    </source>
</evidence>
<protein>
    <submittedName>
        <fullName evidence="2">GLPGLI family protein</fullName>
    </submittedName>
</protein>
<proteinExistence type="predicted"/>
<dbReference type="EMBL" id="SJSL01000007">
    <property type="protein sequence ID" value="TCC98297.1"/>
    <property type="molecule type" value="Genomic_DNA"/>
</dbReference>
<organism evidence="2 3">
    <name type="scientific">Pedobacter psychroterrae</name>
    <dbReference type="NCBI Taxonomy" id="2530453"/>
    <lineage>
        <taxon>Bacteria</taxon>
        <taxon>Pseudomonadati</taxon>
        <taxon>Bacteroidota</taxon>
        <taxon>Sphingobacteriia</taxon>
        <taxon>Sphingobacteriales</taxon>
        <taxon>Sphingobacteriaceae</taxon>
        <taxon>Pedobacter</taxon>
    </lineage>
</organism>
<gene>
    <name evidence="2" type="ORF">EZ437_19110</name>
</gene>
<reference evidence="2 3" key="1">
    <citation type="submission" date="2019-02" db="EMBL/GenBank/DDBJ databases">
        <title>Pedobacter sp. RP-1-14 sp. nov., isolated from Arctic soil.</title>
        <authorList>
            <person name="Dahal R.H."/>
        </authorList>
    </citation>
    <scope>NUCLEOTIDE SEQUENCE [LARGE SCALE GENOMIC DNA]</scope>
    <source>
        <strain evidence="2 3">RP-1-14</strain>
    </source>
</reference>
<dbReference type="OrthoDB" id="1440774at2"/>
<keyword evidence="3" id="KW-1185">Reference proteome</keyword>
<feature type="signal peptide" evidence="1">
    <location>
        <begin position="1"/>
        <end position="19"/>
    </location>
</feature>
<dbReference type="AlphaFoldDB" id="A0A4R0NF05"/>